<dbReference type="CDD" id="cd13567">
    <property type="entry name" value="PBP2_TtGluBP"/>
    <property type="match status" value="1"/>
</dbReference>
<sequence length="318" mass="34037">MKRKIAIVLALMLMFAVVFTACAPAKVNMILATGGTSGTYYPYGGAMAQIFNSKIENMNVTAQATGASVENCKLLGKNEAELAILQNDMLDYAYNGVEAFKDGKIESLRGIATLYPEIIQIVASVDSGITKVDDLKGKKVSVGAPGSGVEANARQILDATGLTYNDMNVSYLSFSESADAFKDKHIESFFVTSGIPNAAIQDIGAQNKISLVSLSDAAIKSLTEKYPFFVEYTIPAGTYNGQDSDVKTVAVMATLATNSQASEEVIYNITKALFENQPELAQAHAKGQELVLEKAVNGISIPFHPGAEKFFKEKGLIK</sequence>
<organism evidence="2 3">
    <name type="scientific">Lutispora saccharofermentans</name>
    <dbReference type="NCBI Taxonomy" id="3024236"/>
    <lineage>
        <taxon>Bacteria</taxon>
        <taxon>Bacillati</taxon>
        <taxon>Bacillota</taxon>
        <taxon>Clostridia</taxon>
        <taxon>Lutisporales</taxon>
        <taxon>Lutisporaceae</taxon>
        <taxon>Lutispora</taxon>
    </lineage>
</organism>
<feature type="chain" id="PRO_5046624594" evidence="1">
    <location>
        <begin position="21"/>
        <end position="318"/>
    </location>
</feature>
<dbReference type="PANTHER" id="PTHR42941">
    <property type="entry name" value="SLL1037 PROTEIN"/>
    <property type="match status" value="1"/>
</dbReference>
<gene>
    <name evidence="2" type="ORF">LJD61_16235</name>
</gene>
<dbReference type="EMBL" id="JAJEKE010000017">
    <property type="protein sequence ID" value="MCQ1531076.1"/>
    <property type="molecule type" value="Genomic_DNA"/>
</dbReference>
<dbReference type="Pfam" id="PF16868">
    <property type="entry name" value="NMT1_3"/>
    <property type="match status" value="1"/>
</dbReference>
<comment type="caution">
    <text evidence="2">The sequence shown here is derived from an EMBL/GenBank/DDBJ whole genome shotgun (WGS) entry which is preliminary data.</text>
</comment>
<evidence type="ECO:0000256" key="1">
    <source>
        <dbReference type="SAM" id="SignalP"/>
    </source>
</evidence>
<dbReference type="Gene3D" id="3.40.190.10">
    <property type="entry name" value="Periplasmic binding protein-like II"/>
    <property type="match status" value="2"/>
</dbReference>
<proteinExistence type="predicted"/>
<name>A0ABT1NMC9_9FIRM</name>
<dbReference type="InterPro" id="IPR011852">
    <property type="entry name" value="TRAP_TAXI"/>
</dbReference>
<dbReference type="SUPFAM" id="SSF53850">
    <property type="entry name" value="Periplasmic binding protein-like II"/>
    <property type="match status" value="1"/>
</dbReference>
<dbReference type="RefSeq" id="WP_255228592.1">
    <property type="nucleotide sequence ID" value="NZ_JAJEKE010000017.1"/>
</dbReference>
<dbReference type="PANTHER" id="PTHR42941:SF1">
    <property type="entry name" value="SLL1037 PROTEIN"/>
    <property type="match status" value="1"/>
</dbReference>
<keyword evidence="1" id="KW-0732">Signal</keyword>
<protein>
    <submittedName>
        <fullName evidence="2">TAXI family TRAP transporter solute-binding subunit</fullName>
    </submittedName>
</protein>
<dbReference type="Proteomes" id="UP001651880">
    <property type="component" value="Unassembled WGS sequence"/>
</dbReference>
<dbReference type="PROSITE" id="PS51257">
    <property type="entry name" value="PROKAR_LIPOPROTEIN"/>
    <property type="match status" value="1"/>
</dbReference>
<reference evidence="2 3" key="1">
    <citation type="submission" date="2021-10" db="EMBL/GenBank/DDBJ databases">
        <title>Lutispora strain m25 sp. nov., a thermophilic, non-spore-forming bacterium isolated from a lab-scale methanogenic bioreactor digesting anaerobic sludge.</title>
        <authorList>
            <person name="El Houari A."/>
            <person name="Mcdonald J."/>
        </authorList>
    </citation>
    <scope>NUCLEOTIDE SEQUENCE [LARGE SCALE GENOMIC DNA]</scope>
    <source>
        <strain evidence="3">m25</strain>
    </source>
</reference>
<dbReference type="NCBIfam" id="TIGR02122">
    <property type="entry name" value="TRAP_TAXI"/>
    <property type="match status" value="1"/>
</dbReference>
<accession>A0ABT1NMC9</accession>
<evidence type="ECO:0000313" key="2">
    <source>
        <dbReference type="EMBL" id="MCQ1531076.1"/>
    </source>
</evidence>
<keyword evidence="3" id="KW-1185">Reference proteome</keyword>
<evidence type="ECO:0000313" key="3">
    <source>
        <dbReference type="Proteomes" id="UP001651880"/>
    </source>
</evidence>
<feature type="signal peptide" evidence="1">
    <location>
        <begin position="1"/>
        <end position="20"/>
    </location>
</feature>